<evidence type="ECO:0000256" key="7">
    <source>
        <dbReference type="RuleBase" id="RU363032"/>
    </source>
</evidence>
<dbReference type="SUPFAM" id="SSF161098">
    <property type="entry name" value="MetI-like"/>
    <property type="match status" value="1"/>
</dbReference>
<organism evidence="9 10">
    <name type="scientific">Blautia obeum</name>
    <dbReference type="NCBI Taxonomy" id="40520"/>
    <lineage>
        <taxon>Bacteria</taxon>
        <taxon>Bacillati</taxon>
        <taxon>Bacillota</taxon>
        <taxon>Clostridia</taxon>
        <taxon>Lachnospirales</taxon>
        <taxon>Lachnospiraceae</taxon>
        <taxon>Blautia</taxon>
    </lineage>
</organism>
<dbReference type="Pfam" id="PF00528">
    <property type="entry name" value="BPD_transp_1"/>
    <property type="match status" value="1"/>
</dbReference>
<dbReference type="InterPro" id="IPR000515">
    <property type="entry name" value="MetI-like"/>
</dbReference>
<protein>
    <submittedName>
        <fullName evidence="9">Sugar ABC transporter permease</fullName>
    </submittedName>
</protein>
<dbReference type="Gene3D" id="1.10.3720.10">
    <property type="entry name" value="MetI-like"/>
    <property type="match status" value="1"/>
</dbReference>
<keyword evidence="2 7" id="KW-0813">Transport</keyword>
<accession>A0A414KGE9</accession>
<keyword evidence="3" id="KW-1003">Cell membrane</keyword>
<feature type="transmembrane region" description="Helical" evidence="7">
    <location>
        <begin position="12"/>
        <end position="39"/>
    </location>
</feature>
<evidence type="ECO:0000256" key="5">
    <source>
        <dbReference type="ARBA" id="ARBA00022989"/>
    </source>
</evidence>
<comment type="caution">
    <text evidence="9">The sequence shown here is derived from an EMBL/GenBank/DDBJ whole genome shotgun (WGS) entry which is preliminary data.</text>
</comment>
<dbReference type="PANTHER" id="PTHR43227:SF8">
    <property type="entry name" value="DIACETYLCHITOBIOSE UPTAKE SYSTEM PERMEASE PROTEIN DASB"/>
    <property type="match status" value="1"/>
</dbReference>
<evidence type="ECO:0000313" key="9">
    <source>
        <dbReference type="EMBL" id="RHE75653.1"/>
    </source>
</evidence>
<evidence type="ECO:0000256" key="2">
    <source>
        <dbReference type="ARBA" id="ARBA00022448"/>
    </source>
</evidence>
<dbReference type="GO" id="GO:0005886">
    <property type="term" value="C:plasma membrane"/>
    <property type="evidence" value="ECO:0007669"/>
    <property type="project" value="UniProtKB-SubCell"/>
</dbReference>
<feature type="transmembrane region" description="Helical" evidence="7">
    <location>
        <begin position="74"/>
        <end position="97"/>
    </location>
</feature>
<feature type="transmembrane region" description="Helical" evidence="7">
    <location>
        <begin position="103"/>
        <end position="123"/>
    </location>
</feature>
<feature type="domain" description="ABC transmembrane type-1" evidence="8">
    <location>
        <begin position="68"/>
        <end position="285"/>
    </location>
</feature>
<evidence type="ECO:0000259" key="8">
    <source>
        <dbReference type="PROSITE" id="PS50928"/>
    </source>
</evidence>
<evidence type="ECO:0000256" key="4">
    <source>
        <dbReference type="ARBA" id="ARBA00022692"/>
    </source>
</evidence>
<feature type="transmembrane region" description="Helical" evidence="7">
    <location>
        <begin position="135"/>
        <end position="153"/>
    </location>
</feature>
<dbReference type="PROSITE" id="PS50928">
    <property type="entry name" value="ABC_TM1"/>
    <property type="match status" value="1"/>
</dbReference>
<keyword evidence="5 7" id="KW-1133">Transmembrane helix</keyword>
<comment type="subcellular location">
    <subcellularLocation>
        <location evidence="1 7">Cell membrane</location>
        <topology evidence="1 7">Multi-pass membrane protein</topology>
    </subcellularLocation>
</comment>
<sequence>MNKVLGNKKALALFTLPAIILFTLLAIVPIIWSLFYSFFSGMPGVNFQFCGLDNFKQFFTDTNVHQGFLRNIKYVIVVMIGQVGIGFALAMLINYGVNHCKNLIRTCMFIPVVLPSVAVGQLFQKIYAIAPQNGLLNAFLELIGLKFLVTAWIGDVSTALWSLAAMDIWKGVGLYCLIFYSAIIDLPGDVVEAAKIDGASSMRIIRSVQIPLLKPIFRMSLIFSLTGCIKVYDTVVALTKGGPGTSTYMPSMLMYDQAFTYGNFGYGSVIALMILVECTVLTAIINKILRKGVRR</sequence>
<proteinExistence type="inferred from homology"/>
<dbReference type="CDD" id="cd06261">
    <property type="entry name" value="TM_PBP2"/>
    <property type="match status" value="1"/>
</dbReference>
<dbReference type="InterPro" id="IPR035906">
    <property type="entry name" value="MetI-like_sf"/>
</dbReference>
<gene>
    <name evidence="9" type="ORF">DW723_08175</name>
</gene>
<dbReference type="Proteomes" id="UP000283928">
    <property type="component" value="Unassembled WGS sequence"/>
</dbReference>
<reference evidence="9 10" key="1">
    <citation type="submission" date="2018-08" db="EMBL/GenBank/DDBJ databases">
        <title>A genome reference for cultivated species of the human gut microbiota.</title>
        <authorList>
            <person name="Zou Y."/>
            <person name="Xue W."/>
            <person name="Luo G."/>
        </authorList>
    </citation>
    <scope>NUCLEOTIDE SEQUENCE [LARGE SCALE GENOMIC DNA]</scope>
    <source>
        <strain evidence="9 10">AM27-32LB</strain>
    </source>
</reference>
<evidence type="ECO:0000256" key="1">
    <source>
        <dbReference type="ARBA" id="ARBA00004651"/>
    </source>
</evidence>
<dbReference type="GO" id="GO:0055085">
    <property type="term" value="P:transmembrane transport"/>
    <property type="evidence" value="ECO:0007669"/>
    <property type="project" value="InterPro"/>
</dbReference>
<evidence type="ECO:0000313" key="10">
    <source>
        <dbReference type="Proteomes" id="UP000283928"/>
    </source>
</evidence>
<keyword evidence="6 7" id="KW-0472">Membrane</keyword>
<dbReference type="InterPro" id="IPR050809">
    <property type="entry name" value="UgpAE/MalFG_permease"/>
</dbReference>
<comment type="similarity">
    <text evidence="7">Belongs to the binding-protein-dependent transport system permease family.</text>
</comment>
<dbReference type="EMBL" id="QSKO01000009">
    <property type="protein sequence ID" value="RHE75653.1"/>
    <property type="molecule type" value="Genomic_DNA"/>
</dbReference>
<feature type="transmembrane region" description="Helical" evidence="7">
    <location>
        <begin position="258"/>
        <end position="285"/>
    </location>
</feature>
<dbReference type="PANTHER" id="PTHR43227">
    <property type="entry name" value="BLL4140 PROTEIN"/>
    <property type="match status" value="1"/>
</dbReference>
<evidence type="ECO:0000256" key="3">
    <source>
        <dbReference type="ARBA" id="ARBA00022475"/>
    </source>
</evidence>
<name>A0A414KGE9_9FIRM</name>
<dbReference type="AlphaFoldDB" id="A0A414KGE9"/>
<keyword evidence="4 7" id="KW-0812">Transmembrane</keyword>
<evidence type="ECO:0000256" key="6">
    <source>
        <dbReference type="ARBA" id="ARBA00023136"/>
    </source>
</evidence>